<dbReference type="InterPro" id="IPR019375">
    <property type="entry name" value="Ribosomal_bS1m"/>
</dbReference>
<evidence type="ECO:0000256" key="1">
    <source>
        <dbReference type="SAM" id="MobiDB-lite"/>
    </source>
</evidence>
<dbReference type="Proteomes" id="UP000298663">
    <property type="component" value="Unassembled WGS sequence"/>
</dbReference>
<dbReference type="EMBL" id="AZBU02000007">
    <property type="protein sequence ID" value="TKR70475.1"/>
    <property type="molecule type" value="Genomic_DNA"/>
</dbReference>
<dbReference type="OrthoDB" id="6020229at2759"/>
<evidence type="ECO:0000313" key="3">
    <source>
        <dbReference type="Proteomes" id="UP000298663"/>
    </source>
</evidence>
<dbReference type="PANTHER" id="PTHR13447">
    <property type="entry name" value="MITOCHONDRIAL 28S RIBOSOMAL PROTEIN S28"/>
    <property type="match status" value="1"/>
</dbReference>
<evidence type="ECO:0000313" key="2">
    <source>
        <dbReference type="EMBL" id="TKR70475.1"/>
    </source>
</evidence>
<dbReference type="PANTHER" id="PTHR13447:SF2">
    <property type="entry name" value="SMALL RIBOSOMAL SUBUNIT PROTEIN BS1M"/>
    <property type="match status" value="1"/>
</dbReference>
<dbReference type="AlphaFoldDB" id="A0A4V6A0A1"/>
<reference evidence="2 3" key="2">
    <citation type="journal article" date="2019" name="G3 (Bethesda)">
        <title>Hybrid Assembly of the Genome of the Entomopathogenic Nematode Steinernema carpocapsae Identifies the X-Chromosome.</title>
        <authorList>
            <person name="Serra L."/>
            <person name="Macchietto M."/>
            <person name="Macias-Munoz A."/>
            <person name="McGill C.J."/>
            <person name="Rodriguez I.M."/>
            <person name="Rodriguez B."/>
            <person name="Murad R."/>
            <person name="Mortazavi A."/>
        </authorList>
    </citation>
    <scope>NUCLEOTIDE SEQUENCE [LARGE SCALE GENOMIC DNA]</scope>
    <source>
        <strain evidence="2 3">ALL</strain>
    </source>
</reference>
<proteinExistence type="predicted"/>
<sequence>MFRRIFAAISSVCLSGVMSTFARLFRQSKFVQLGDFEGRAVIGRIVHRVADDCYVDCGLKFPAVCKTPAENAENFVIGANVLMRLHTPELSERFLGSKRDLTLLEADATLLRLYGTGPRRTTAQKGARSGAKAAADESAEKTEEEEANEKVAEEAGEAAPAEKETAKPENTTSSS</sequence>
<dbReference type="STRING" id="34508.A0A4V6A0A1"/>
<gene>
    <name evidence="2" type="ORF">L596_022501</name>
</gene>
<accession>A0A4V6A0A1</accession>
<feature type="region of interest" description="Disordered" evidence="1">
    <location>
        <begin position="120"/>
        <end position="175"/>
    </location>
</feature>
<reference evidence="2 3" key="1">
    <citation type="journal article" date="2015" name="Genome Biol.">
        <title>Comparative genomics of Steinernema reveals deeply conserved gene regulatory networks.</title>
        <authorList>
            <person name="Dillman A.R."/>
            <person name="Macchietto M."/>
            <person name="Porter C.F."/>
            <person name="Rogers A."/>
            <person name="Williams B."/>
            <person name="Antoshechkin I."/>
            <person name="Lee M.M."/>
            <person name="Goodwin Z."/>
            <person name="Lu X."/>
            <person name="Lewis E.E."/>
            <person name="Goodrich-Blair H."/>
            <person name="Stock S.P."/>
            <person name="Adams B.J."/>
            <person name="Sternberg P.W."/>
            <person name="Mortazavi A."/>
        </authorList>
    </citation>
    <scope>NUCLEOTIDE SEQUENCE [LARGE SCALE GENOMIC DNA]</scope>
    <source>
        <strain evidence="2 3">ALL</strain>
    </source>
</reference>
<dbReference type="GO" id="GO:0005763">
    <property type="term" value="C:mitochondrial small ribosomal subunit"/>
    <property type="evidence" value="ECO:0007669"/>
    <property type="project" value="TreeGrafter"/>
</dbReference>
<comment type="caution">
    <text evidence="2">The sequence shown here is derived from an EMBL/GenBank/DDBJ whole genome shotgun (WGS) entry which is preliminary data.</text>
</comment>
<dbReference type="Pfam" id="PF10246">
    <property type="entry name" value="MRP-S35"/>
    <property type="match status" value="1"/>
</dbReference>
<organism evidence="2 3">
    <name type="scientific">Steinernema carpocapsae</name>
    <name type="common">Entomopathogenic nematode</name>
    <dbReference type="NCBI Taxonomy" id="34508"/>
    <lineage>
        <taxon>Eukaryota</taxon>
        <taxon>Metazoa</taxon>
        <taxon>Ecdysozoa</taxon>
        <taxon>Nematoda</taxon>
        <taxon>Chromadorea</taxon>
        <taxon>Rhabditida</taxon>
        <taxon>Tylenchina</taxon>
        <taxon>Panagrolaimomorpha</taxon>
        <taxon>Strongyloidoidea</taxon>
        <taxon>Steinernematidae</taxon>
        <taxon>Steinernema</taxon>
    </lineage>
</organism>
<protein>
    <submittedName>
        <fullName evidence="2">Uncharacterized protein</fullName>
    </submittedName>
</protein>
<keyword evidence="3" id="KW-1185">Reference proteome</keyword>
<name>A0A4V6A0A1_STECR</name>